<gene>
    <name evidence="1" type="ORF">HXW94_15945</name>
</gene>
<evidence type="ECO:0000313" key="2">
    <source>
        <dbReference type="Proteomes" id="UP000553343"/>
    </source>
</evidence>
<dbReference type="RefSeq" id="WP_178367909.1">
    <property type="nucleotide sequence ID" value="NZ_JACADJ010000078.1"/>
</dbReference>
<sequence>MSEYEWMSKATNTVSKIYQAFLSDVLETHVMKNDREGTPLSKKAREQIFIKNTHIDRRVLRLMTISGKGGYSSDPEKRKRYNQYFNITLLEHLLSVVRGAMVLAALDWLARNPEMDEAILEQRLVIIAVVGFMHDIDKDLQLARDASIPLDDIAERMTRYGISDFLSRFSLSLSPDQLRYLIEKAEASQAHRHLPDIPPSREFENLTRYVRLADQLDSTWVLDNPESGGLNGIMQCLEKDQGALRSQFLKEWKKVHLFDPLHPFLLDELQRYLSRMSIHLAGIPPLIEAHQDGQLYMLLPRYKYDAILQGGLDALAGGLPFNLSLDVSNRGIPCLYNGSPTFGELENYIETLSSKQLSDLFKIKQSLKNSVEEPLDELLSEIGLQPVWPSKFTGQLLPVYASFSGLDPEEMAWLYRAAILVMLLNLKVIAKPKNAIPQSSDREKKLLEVVDKTPPEWLTSIEDDASRRTLTGLWVTALADENEDIKDSVWDEDQGLLKQWLEGTDDQPGFNRFITGEGTQVIQGVKERLNLMLAGKRVSVPDENAKGRCIFTDEPVLFSNTIKQATGLYGIKVSAFSGREGRPESVTMDSSHTNVGASSLAEHKLHAKAHDLQGGRDNGVPTLISSPVTSGLFGGLALRDDQAMHAMSVYDLSRREVKKGQVLKGMEMYQARYRFARLERMPEKTADQITMLRLILTACRRTGRPFHLFRGLPVPKKEFFFYDAMPGVLADLIGGNALCLEQLPEALHQLLIAGDLIETNGLGYDVLKLYAMPQTRFGAACMAWCHVRDEEKEGGEKKPDLIKELQTEYTKYLKGEKNMGEQEGALVKLGTAAAGIQKNPGARASSSDELLVFKICLDAVSAAKKENQTDAVSMIYAVAGELETNLVRREKAGKRENRKGKSLIEGCEEVADIFVNDVWKGVFKDKYPSQKSRRVMSSIYRVAFIKAHKEIRDAQNQTDK</sequence>
<accession>A0A850TG48</accession>
<name>A0A850TG48_9BACT</name>
<dbReference type="AlphaFoldDB" id="A0A850TG48"/>
<protein>
    <submittedName>
        <fullName evidence="1">Uncharacterized protein</fullName>
    </submittedName>
</protein>
<dbReference type="Proteomes" id="UP000553343">
    <property type="component" value="Unassembled WGS sequence"/>
</dbReference>
<organism evidence="1 2">
    <name type="scientific">Desulfobacter latus</name>
    <dbReference type="NCBI Taxonomy" id="2292"/>
    <lineage>
        <taxon>Bacteria</taxon>
        <taxon>Pseudomonadati</taxon>
        <taxon>Thermodesulfobacteriota</taxon>
        <taxon>Desulfobacteria</taxon>
        <taxon>Desulfobacterales</taxon>
        <taxon>Desulfobacteraceae</taxon>
        <taxon>Desulfobacter</taxon>
    </lineage>
</organism>
<proteinExistence type="predicted"/>
<keyword evidence="2" id="KW-1185">Reference proteome</keyword>
<reference evidence="1 2" key="1">
    <citation type="submission" date="2020-06" db="EMBL/GenBank/DDBJ databases">
        <title>High-quality draft genome of sulfate reducer Desulfobacter latus type strain AcrS2 isolated from marine sediment.</title>
        <authorList>
            <person name="Hoppe M."/>
            <person name="Larsen C.K."/>
            <person name="Marshall I.P.G."/>
            <person name="Schramm A."/>
            <person name="Marietou A.G."/>
        </authorList>
    </citation>
    <scope>NUCLEOTIDE SEQUENCE [LARGE SCALE GENOMIC DNA]</scope>
    <source>
        <strain evidence="1 2">AcRS2</strain>
    </source>
</reference>
<dbReference type="EMBL" id="JACADJ010000078">
    <property type="protein sequence ID" value="NWH06456.1"/>
    <property type="molecule type" value="Genomic_DNA"/>
</dbReference>
<comment type="caution">
    <text evidence="1">The sequence shown here is derived from an EMBL/GenBank/DDBJ whole genome shotgun (WGS) entry which is preliminary data.</text>
</comment>
<evidence type="ECO:0000313" key="1">
    <source>
        <dbReference type="EMBL" id="NWH06456.1"/>
    </source>
</evidence>